<dbReference type="Proteomes" id="UP000677228">
    <property type="component" value="Unassembled WGS sequence"/>
</dbReference>
<dbReference type="EMBL" id="CAJOBC010009973">
    <property type="protein sequence ID" value="CAF4001205.1"/>
    <property type="molecule type" value="Genomic_DNA"/>
</dbReference>
<dbReference type="SUPFAM" id="SSF52058">
    <property type="entry name" value="L domain-like"/>
    <property type="match status" value="1"/>
</dbReference>
<dbReference type="Gene3D" id="3.80.10.10">
    <property type="entry name" value="Ribonuclease Inhibitor"/>
    <property type="match status" value="1"/>
</dbReference>
<name>A0A814Z4Q2_9BILA</name>
<dbReference type="Proteomes" id="UP000682733">
    <property type="component" value="Unassembled WGS sequence"/>
</dbReference>
<evidence type="ECO:0000313" key="4">
    <source>
        <dbReference type="EMBL" id="CAF4382893.1"/>
    </source>
</evidence>
<reference evidence="1" key="1">
    <citation type="submission" date="2021-02" db="EMBL/GenBank/DDBJ databases">
        <authorList>
            <person name="Nowell W R."/>
        </authorList>
    </citation>
    <scope>NUCLEOTIDE SEQUENCE</scope>
</reference>
<comment type="caution">
    <text evidence="1">The sequence shown here is derived from an EMBL/GenBank/DDBJ whole genome shotgun (WGS) entry which is preliminary data.</text>
</comment>
<organism evidence="1 5">
    <name type="scientific">Didymodactylos carnosus</name>
    <dbReference type="NCBI Taxonomy" id="1234261"/>
    <lineage>
        <taxon>Eukaryota</taxon>
        <taxon>Metazoa</taxon>
        <taxon>Spiralia</taxon>
        <taxon>Gnathifera</taxon>
        <taxon>Rotifera</taxon>
        <taxon>Eurotatoria</taxon>
        <taxon>Bdelloidea</taxon>
        <taxon>Philodinida</taxon>
        <taxon>Philodinidae</taxon>
        <taxon>Didymodactylos</taxon>
    </lineage>
</organism>
<evidence type="ECO:0000313" key="5">
    <source>
        <dbReference type="Proteomes" id="UP000663829"/>
    </source>
</evidence>
<dbReference type="EMBL" id="CAJNOQ010009968">
    <property type="protein sequence ID" value="CAF1239038.1"/>
    <property type="molecule type" value="Genomic_DNA"/>
</dbReference>
<dbReference type="InterPro" id="IPR032675">
    <property type="entry name" value="LRR_dom_sf"/>
</dbReference>
<dbReference type="Proteomes" id="UP000663829">
    <property type="component" value="Unassembled WGS sequence"/>
</dbReference>
<dbReference type="Proteomes" id="UP000681722">
    <property type="component" value="Unassembled WGS sequence"/>
</dbReference>
<sequence>QCSNENSCAFSQPCCSIDYDTRQIDCINLKLLSSIPNCENFNLIYDLHIINSTNFIADTIPNHLYHIKNIIFDNVQFQNVHRMLFRKMKIQSLMLTYVKLDKSYFLRLILKYISFTLQTLILKNVSNLSGNIDKDIGYLSQLRYLRFESTLIGYFYRSSLQLYPKLKMLDIYGNSILCNCSHDWLKILAKETVLDLNLLTTVNMTRLQRSLNLFKKQSDAWQLDYSLRVTGSCYNKLFPQRHYSLARLPLCLKCSSQLCHPQAICSNQNKTFSCTCKDNMIKTMDNACIKY</sequence>
<feature type="non-terminal residue" evidence="1">
    <location>
        <position position="1"/>
    </location>
</feature>
<evidence type="ECO:0000313" key="3">
    <source>
        <dbReference type="EMBL" id="CAF4001205.1"/>
    </source>
</evidence>
<evidence type="ECO:0000313" key="2">
    <source>
        <dbReference type="EMBL" id="CAF1582806.1"/>
    </source>
</evidence>
<accession>A0A814Z4Q2</accession>
<gene>
    <name evidence="1" type="ORF">GPM918_LOCUS25562</name>
    <name evidence="2" type="ORF">OVA965_LOCUS41071</name>
    <name evidence="3" type="ORF">SRO942_LOCUS25568</name>
    <name evidence="4" type="ORF">TMI583_LOCUS42635</name>
</gene>
<proteinExistence type="predicted"/>
<evidence type="ECO:0000313" key="1">
    <source>
        <dbReference type="EMBL" id="CAF1239038.1"/>
    </source>
</evidence>
<protein>
    <submittedName>
        <fullName evidence="1">Uncharacterized protein</fullName>
    </submittedName>
</protein>
<dbReference type="EMBL" id="CAJNOK010046315">
    <property type="protein sequence ID" value="CAF1582806.1"/>
    <property type="molecule type" value="Genomic_DNA"/>
</dbReference>
<dbReference type="AlphaFoldDB" id="A0A814Z4Q2"/>
<dbReference type="EMBL" id="CAJOBA010069454">
    <property type="protein sequence ID" value="CAF4382893.1"/>
    <property type="molecule type" value="Genomic_DNA"/>
</dbReference>
<keyword evidence="5" id="KW-1185">Reference proteome</keyword>